<proteinExistence type="predicted"/>
<evidence type="ECO:0000259" key="2">
    <source>
        <dbReference type="Pfam" id="PF08241"/>
    </source>
</evidence>
<dbReference type="eggNOG" id="ENOG502QPQG">
    <property type="taxonomic scope" value="Eukaryota"/>
</dbReference>
<dbReference type="GO" id="GO:0008168">
    <property type="term" value="F:methyltransferase activity"/>
    <property type="evidence" value="ECO:0000318"/>
    <property type="project" value="GO_Central"/>
</dbReference>
<dbReference type="GO" id="GO:0008757">
    <property type="term" value="F:S-adenosylmethionine-dependent methyltransferase activity"/>
    <property type="evidence" value="ECO:0007669"/>
    <property type="project" value="InterPro"/>
</dbReference>
<dbReference type="AlphaFoldDB" id="D8R828"/>
<evidence type="ECO:0000256" key="1">
    <source>
        <dbReference type="SAM" id="MobiDB-lite"/>
    </source>
</evidence>
<gene>
    <name evidence="3" type="ORF">SELMODRAFT_408369</name>
</gene>
<dbReference type="Pfam" id="PF08241">
    <property type="entry name" value="Methyltransf_11"/>
    <property type="match status" value="2"/>
</dbReference>
<dbReference type="InParanoid" id="D8R828"/>
<evidence type="ECO:0000313" key="3">
    <source>
        <dbReference type="EMBL" id="EFJ31984.1"/>
    </source>
</evidence>
<dbReference type="SUPFAM" id="SSF53335">
    <property type="entry name" value="S-adenosyl-L-methionine-dependent methyltransferases"/>
    <property type="match status" value="2"/>
</dbReference>
<accession>D8R828</accession>
<dbReference type="STRING" id="88036.D8R828"/>
<dbReference type="InterPro" id="IPR029063">
    <property type="entry name" value="SAM-dependent_MTases_sf"/>
</dbReference>
<organism evidence="4">
    <name type="scientific">Selaginella moellendorffii</name>
    <name type="common">Spikemoss</name>
    <dbReference type="NCBI Taxonomy" id="88036"/>
    <lineage>
        <taxon>Eukaryota</taxon>
        <taxon>Viridiplantae</taxon>
        <taxon>Streptophyta</taxon>
        <taxon>Embryophyta</taxon>
        <taxon>Tracheophyta</taxon>
        <taxon>Lycopodiopsida</taxon>
        <taxon>Selaginellales</taxon>
        <taxon>Selaginellaceae</taxon>
        <taxon>Selaginella</taxon>
    </lineage>
</organism>
<evidence type="ECO:0000313" key="4">
    <source>
        <dbReference type="Proteomes" id="UP000001514"/>
    </source>
</evidence>
<dbReference type="PANTHER" id="PTHR43591:SF46">
    <property type="entry name" value="OS08G0411200 PROTEIN"/>
    <property type="match status" value="1"/>
</dbReference>
<dbReference type="HOGENOM" id="CLU_020284_0_0_1"/>
<dbReference type="Gramene" id="EFJ31984">
    <property type="protein sequence ID" value="EFJ31984"/>
    <property type="gene ID" value="SELMODRAFT_408369"/>
</dbReference>
<dbReference type="Proteomes" id="UP000001514">
    <property type="component" value="Unassembled WGS sequence"/>
</dbReference>
<keyword evidence="4" id="KW-1185">Reference proteome</keyword>
<name>D8R828_SELML</name>
<dbReference type="CDD" id="cd02440">
    <property type="entry name" value="AdoMet_MTases"/>
    <property type="match status" value="2"/>
</dbReference>
<feature type="region of interest" description="Disordered" evidence="1">
    <location>
        <begin position="542"/>
        <end position="563"/>
    </location>
</feature>
<sequence length="776" mass="84821">MTNRGTFQDLPFRMAQKLIEPVARGETIMDLSCAGGCFTRRFLASKSYKRVIAADYSQEMLEQCRGFLESDSFLDMSECVLLRADAGRLPLANSSVAAVHSGAAIHCWPEPIIAVAEISRVLRPQGLFVGSTFVFPEPPPPIDGIINPVREAIMQLQVPFKAWTQKELQQLVEAGGMALVLLRRRIIIRRVYGFKQRELWSSNHHFGLRFIATGAREMYQEQENEQDDDARTTLKSLACPICLQPLWTSSNESVSVENAASTSFRCNGCRRSYHSSSRGIINLTIPGACGVPLSASVFENSIVARFYDKSYRDQVFQLVGFPGFDEEFTMAQEILRPCFGKAIMDLSCAGGTLTRKFAASNAYKLVIASDYSEAMLNESFHLLAGDPDINVSKVVLVKADAGRLPFTSSSLAAVHTSAAIHCWPQPLHAVAEIARLLQPGGIFVASTFLFPLPPPPIDKLLEPLRQQAGTGENAMPSTPVDGAGFARDRHGQWAHQLEEHAPRSLRLVLGNKAAKGEMPNGISLIAASPAGAATASTSALASSADRANSRLRKPSPGEVLSDDYDFCGPTAEEVEAASKELGNVFGGTNPAPKAVVVSEIVLRDNAKGSSSSKEVVFSAESESHAVQGSEQQRSGATVAQCVDLFQSNSDVQAAVMSLSRDPALWNAFVRNERVQELLRGNRERFLAFAGAGRSLEFLHHDEQQTNPFLVAFHWLRKTLYDLLDSLVDVVHEVFAFADRKLFGGRESEPLDRSLKACMVLTVLLFSLVLLNRRKGS</sequence>
<dbReference type="KEGG" id="smo:SELMODRAFT_408369"/>
<reference evidence="3 4" key="1">
    <citation type="journal article" date="2011" name="Science">
        <title>The Selaginella genome identifies genetic changes associated with the evolution of vascular plants.</title>
        <authorList>
            <person name="Banks J.A."/>
            <person name="Nishiyama T."/>
            <person name="Hasebe M."/>
            <person name="Bowman J.L."/>
            <person name="Gribskov M."/>
            <person name="dePamphilis C."/>
            <person name="Albert V.A."/>
            <person name="Aono N."/>
            <person name="Aoyama T."/>
            <person name="Ambrose B.A."/>
            <person name="Ashton N.W."/>
            <person name="Axtell M.J."/>
            <person name="Barker E."/>
            <person name="Barker M.S."/>
            <person name="Bennetzen J.L."/>
            <person name="Bonawitz N.D."/>
            <person name="Chapple C."/>
            <person name="Cheng C."/>
            <person name="Correa L.G."/>
            <person name="Dacre M."/>
            <person name="DeBarry J."/>
            <person name="Dreyer I."/>
            <person name="Elias M."/>
            <person name="Engstrom E.M."/>
            <person name="Estelle M."/>
            <person name="Feng L."/>
            <person name="Finet C."/>
            <person name="Floyd S.K."/>
            <person name="Frommer W.B."/>
            <person name="Fujita T."/>
            <person name="Gramzow L."/>
            <person name="Gutensohn M."/>
            <person name="Harholt J."/>
            <person name="Hattori M."/>
            <person name="Heyl A."/>
            <person name="Hirai T."/>
            <person name="Hiwatashi Y."/>
            <person name="Ishikawa M."/>
            <person name="Iwata M."/>
            <person name="Karol K.G."/>
            <person name="Koehler B."/>
            <person name="Kolukisaoglu U."/>
            <person name="Kubo M."/>
            <person name="Kurata T."/>
            <person name="Lalonde S."/>
            <person name="Li K."/>
            <person name="Li Y."/>
            <person name="Litt A."/>
            <person name="Lyons E."/>
            <person name="Manning G."/>
            <person name="Maruyama T."/>
            <person name="Michael T.P."/>
            <person name="Mikami K."/>
            <person name="Miyazaki S."/>
            <person name="Morinaga S."/>
            <person name="Murata T."/>
            <person name="Mueller-Roeber B."/>
            <person name="Nelson D.R."/>
            <person name="Obara M."/>
            <person name="Oguri Y."/>
            <person name="Olmstead R.G."/>
            <person name="Onodera N."/>
            <person name="Petersen B.L."/>
            <person name="Pils B."/>
            <person name="Prigge M."/>
            <person name="Rensing S.A."/>
            <person name="Riano-Pachon D.M."/>
            <person name="Roberts A.W."/>
            <person name="Sato Y."/>
            <person name="Scheller H.V."/>
            <person name="Schulz B."/>
            <person name="Schulz C."/>
            <person name="Shakirov E.V."/>
            <person name="Shibagaki N."/>
            <person name="Shinohara N."/>
            <person name="Shippen D.E."/>
            <person name="Soerensen I."/>
            <person name="Sotooka R."/>
            <person name="Sugimoto N."/>
            <person name="Sugita M."/>
            <person name="Sumikawa N."/>
            <person name="Tanurdzic M."/>
            <person name="Theissen G."/>
            <person name="Ulvskov P."/>
            <person name="Wakazuki S."/>
            <person name="Weng J.K."/>
            <person name="Willats W.W."/>
            <person name="Wipf D."/>
            <person name="Wolf P.G."/>
            <person name="Yang L."/>
            <person name="Zimmer A.D."/>
            <person name="Zhu Q."/>
            <person name="Mitros T."/>
            <person name="Hellsten U."/>
            <person name="Loque D."/>
            <person name="Otillar R."/>
            <person name="Salamov A."/>
            <person name="Schmutz J."/>
            <person name="Shapiro H."/>
            <person name="Lindquist E."/>
            <person name="Lucas S."/>
            <person name="Rokhsar D."/>
            <person name="Grigoriev I.V."/>
        </authorList>
    </citation>
    <scope>NUCLEOTIDE SEQUENCE [LARGE SCALE GENOMIC DNA]</scope>
</reference>
<feature type="domain" description="Methyltransferase type 11" evidence="2">
    <location>
        <begin position="30"/>
        <end position="129"/>
    </location>
</feature>
<feature type="domain" description="Methyltransferase type 11" evidence="2">
    <location>
        <begin position="345"/>
        <end position="444"/>
    </location>
</feature>
<dbReference type="InterPro" id="IPR013216">
    <property type="entry name" value="Methyltransf_11"/>
</dbReference>
<dbReference type="EMBL" id="GL377573">
    <property type="protein sequence ID" value="EFJ31984.1"/>
    <property type="molecule type" value="Genomic_DNA"/>
</dbReference>
<protein>
    <recommendedName>
        <fullName evidence="2">Methyltransferase type 11 domain-containing protein</fullName>
    </recommendedName>
</protein>
<dbReference type="Gene3D" id="3.40.50.150">
    <property type="entry name" value="Vaccinia Virus protein VP39"/>
    <property type="match status" value="2"/>
</dbReference>
<dbReference type="PANTHER" id="PTHR43591">
    <property type="entry name" value="METHYLTRANSFERASE"/>
    <property type="match status" value="1"/>
</dbReference>